<name>A0A2G5CF87_AQUCA</name>
<dbReference type="PANTHER" id="PTHR35481:SF1">
    <property type="entry name" value="DNA-DIRECTED RNA POLYMERASE SUBUNIT ALPHA"/>
    <property type="match status" value="1"/>
</dbReference>
<evidence type="ECO:0000313" key="3">
    <source>
        <dbReference type="Proteomes" id="UP000230069"/>
    </source>
</evidence>
<dbReference type="AlphaFoldDB" id="A0A2G5CF87"/>
<reference evidence="2 3" key="1">
    <citation type="submission" date="2017-09" db="EMBL/GenBank/DDBJ databases">
        <title>WGS assembly of Aquilegia coerulea Goldsmith.</title>
        <authorList>
            <person name="Hodges S."/>
            <person name="Kramer E."/>
            <person name="Nordborg M."/>
            <person name="Tomkins J."/>
            <person name="Borevitz J."/>
            <person name="Derieg N."/>
            <person name="Yan J."/>
            <person name="Mihaltcheva S."/>
            <person name="Hayes R.D."/>
            <person name="Rokhsar D."/>
        </authorList>
    </citation>
    <scope>NUCLEOTIDE SEQUENCE [LARGE SCALE GENOMIC DNA]</scope>
    <source>
        <strain evidence="3">cv. Goldsmith</strain>
    </source>
</reference>
<organism evidence="2 3">
    <name type="scientific">Aquilegia coerulea</name>
    <name type="common">Rocky mountain columbine</name>
    <dbReference type="NCBI Taxonomy" id="218851"/>
    <lineage>
        <taxon>Eukaryota</taxon>
        <taxon>Viridiplantae</taxon>
        <taxon>Streptophyta</taxon>
        <taxon>Embryophyta</taxon>
        <taxon>Tracheophyta</taxon>
        <taxon>Spermatophyta</taxon>
        <taxon>Magnoliopsida</taxon>
        <taxon>Ranunculales</taxon>
        <taxon>Ranunculaceae</taxon>
        <taxon>Thalictroideae</taxon>
        <taxon>Aquilegia</taxon>
    </lineage>
</organism>
<dbReference type="PANTHER" id="PTHR35481">
    <property type="entry name" value="DNA-DIRECTED RNA POLYMERASE SUBUNIT ALPHA"/>
    <property type="match status" value="1"/>
</dbReference>
<dbReference type="Pfam" id="PF25475">
    <property type="entry name" value="DUF7903"/>
    <property type="match status" value="1"/>
</dbReference>
<protein>
    <recommendedName>
        <fullName evidence="1">DUF7903 domain-containing protein</fullName>
    </recommendedName>
</protein>
<accession>A0A2G5CF87</accession>
<keyword evidence="3" id="KW-1185">Reference proteome</keyword>
<dbReference type="OrthoDB" id="2014147at2759"/>
<evidence type="ECO:0000259" key="1">
    <source>
        <dbReference type="Pfam" id="PF25475"/>
    </source>
</evidence>
<gene>
    <name evidence="2" type="ORF">AQUCO_05800203v1</name>
</gene>
<dbReference type="InterPro" id="IPR057225">
    <property type="entry name" value="DUF7903"/>
</dbReference>
<dbReference type="InParanoid" id="A0A2G5CF87"/>
<proteinExistence type="predicted"/>
<dbReference type="Proteomes" id="UP000230069">
    <property type="component" value="Unassembled WGS sequence"/>
</dbReference>
<dbReference type="EMBL" id="KZ305075">
    <property type="protein sequence ID" value="PIA29956.1"/>
    <property type="molecule type" value="Genomic_DNA"/>
</dbReference>
<feature type="domain" description="DUF7903" evidence="1">
    <location>
        <begin position="9"/>
        <end position="124"/>
    </location>
</feature>
<sequence>MQCRLMMFCQEDDERHSLRKLIKTGVVDSEEKCGLRWPLGRESSGGRYCVAEVWRTKVQTFKNSFVKLKVRNVHRFNLGTSTVEVMHEASLRISELTKQLRDKTKPIPSADMLHDTLKLVWDHFLCWEGSFA</sequence>
<evidence type="ECO:0000313" key="2">
    <source>
        <dbReference type="EMBL" id="PIA29956.1"/>
    </source>
</evidence>